<feature type="signal peptide" evidence="1">
    <location>
        <begin position="1"/>
        <end position="29"/>
    </location>
</feature>
<evidence type="ECO:0000259" key="2">
    <source>
        <dbReference type="Pfam" id="PF14200"/>
    </source>
</evidence>
<evidence type="ECO:0000256" key="1">
    <source>
        <dbReference type="SAM" id="SignalP"/>
    </source>
</evidence>
<keyword evidence="1" id="KW-0732">Signal</keyword>
<dbReference type="PROSITE" id="PS50231">
    <property type="entry name" value="RICIN_B_LECTIN"/>
    <property type="match status" value="1"/>
</dbReference>
<dbReference type="Pfam" id="PF14200">
    <property type="entry name" value="RicinB_lectin_2"/>
    <property type="match status" value="1"/>
</dbReference>
<reference evidence="3" key="2">
    <citation type="submission" date="2020-09" db="EMBL/GenBank/DDBJ databases">
        <authorList>
            <person name="Sun Q."/>
            <person name="Ohkuma M."/>
        </authorList>
    </citation>
    <scope>NUCLEOTIDE SEQUENCE</scope>
    <source>
        <strain evidence="3">JCM 4988</strain>
    </source>
</reference>
<feature type="chain" id="PRO_5037356483" description="Ricin B lectin domain-containing protein" evidence="1">
    <location>
        <begin position="30"/>
        <end position="173"/>
    </location>
</feature>
<proteinExistence type="predicted"/>
<sequence length="173" mass="19237">MTHVFNRLTLVFTVLTALLIGLTTGTANAAPGDNFRITNNATGGTLIPQDFGGNSSDNILMYAWHDYDTRGGEQWNLERTPSGYLLIRNVRTGKCLKPGGEFHFKTSVTQGACNDTYEYHWQDKANVLGDTYKLISRSANKVLSPYFGQQPGEVVVLETDSNIAKNWWSISRI</sequence>
<evidence type="ECO:0000313" key="4">
    <source>
        <dbReference type="Proteomes" id="UP000630936"/>
    </source>
</evidence>
<dbReference type="CDD" id="cd00161">
    <property type="entry name" value="beta-trefoil_Ricin-like"/>
    <property type="match status" value="1"/>
</dbReference>
<dbReference type="InterPro" id="IPR000772">
    <property type="entry name" value="Ricin_B_lectin"/>
</dbReference>
<feature type="domain" description="Ricin B lectin" evidence="2">
    <location>
        <begin position="73"/>
        <end position="156"/>
    </location>
</feature>
<dbReference type="AlphaFoldDB" id="A0A918UP99"/>
<keyword evidence="4" id="KW-1185">Reference proteome</keyword>
<comment type="caution">
    <text evidence="3">The sequence shown here is derived from an EMBL/GenBank/DDBJ whole genome shotgun (WGS) entry which is preliminary data.</text>
</comment>
<accession>A0A918UP99</accession>
<dbReference type="EMBL" id="BMWG01000003">
    <property type="protein sequence ID" value="GGZ24330.1"/>
    <property type="molecule type" value="Genomic_DNA"/>
</dbReference>
<name>A0A918UP99_9ACTN</name>
<dbReference type="SUPFAM" id="SSF50370">
    <property type="entry name" value="Ricin B-like lectins"/>
    <property type="match status" value="1"/>
</dbReference>
<dbReference type="Gene3D" id="2.80.10.50">
    <property type="match status" value="1"/>
</dbReference>
<evidence type="ECO:0000313" key="3">
    <source>
        <dbReference type="EMBL" id="GGZ24330.1"/>
    </source>
</evidence>
<protein>
    <recommendedName>
        <fullName evidence="2">Ricin B lectin domain-containing protein</fullName>
    </recommendedName>
</protein>
<gene>
    <name evidence="3" type="ORF">GCM10010387_17110</name>
</gene>
<reference evidence="3" key="1">
    <citation type="journal article" date="2014" name="Int. J. Syst. Evol. Microbiol.">
        <title>Complete genome sequence of Corynebacterium casei LMG S-19264T (=DSM 44701T), isolated from a smear-ripened cheese.</title>
        <authorList>
            <consortium name="US DOE Joint Genome Institute (JGI-PGF)"/>
            <person name="Walter F."/>
            <person name="Albersmeier A."/>
            <person name="Kalinowski J."/>
            <person name="Ruckert C."/>
        </authorList>
    </citation>
    <scope>NUCLEOTIDE SEQUENCE</scope>
    <source>
        <strain evidence="3">JCM 4988</strain>
    </source>
</reference>
<organism evidence="3 4">
    <name type="scientific">Streptomyces inusitatus</name>
    <dbReference type="NCBI Taxonomy" id="68221"/>
    <lineage>
        <taxon>Bacteria</taxon>
        <taxon>Bacillati</taxon>
        <taxon>Actinomycetota</taxon>
        <taxon>Actinomycetes</taxon>
        <taxon>Kitasatosporales</taxon>
        <taxon>Streptomycetaceae</taxon>
        <taxon>Streptomyces</taxon>
    </lineage>
</organism>
<dbReference type="Proteomes" id="UP000630936">
    <property type="component" value="Unassembled WGS sequence"/>
</dbReference>
<dbReference type="InterPro" id="IPR035992">
    <property type="entry name" value="Ricin_B-like_lectins"/>
</dbReference>